<dbReference type="Proteomes" id="UP000005408">
    <property type="component" value="Unassembled WGS sequence"/>
</dbReference>
<keyword evidence="1" id="KW-0812">Transmembrane</keyword>
<feature type="chain" id="PRO_5036458890" evidence="2">
    <location>
        <begin position="32"/>
        <end position="210"/>
    </location>
</feature>
<accession>A0A8W8MCA9</accession>
<reference evidence="3" key="1">
    <citation type="submission" date="2022-08" db="UniProtKB">
        <authorList>
            <consortium name="EnsemblMetazoa"/>
        </authorList>
    </citation>
    <scope>IDENTIFICATION</scope>
    <source>
        <strain evidence="3">05x7-T-G4-1.051#20</strain>
    </source>
</reference>
<keyword evidence="1" id="KW-1133">Transmembrane helix</keyword>
<proteinExistence type="predicted"/>
<feature type="signal peptide" evidence="2">
    <location>
        <begin position="1"/>
        <end position="31"/>
    </location>
</feature>
<evidence type="ECO:0000313" key="4">
    <source>
        <dbReference type="Proteomes" id="UP000005408"/>
    </source>
</evidence>
<feature type="transmembrane region" description="Helical" evidence="1">
    <location>
        <begin position="149"/>
        <end position="168"/>
    </location>
</feature>
<dbReference type="AlphaFoldDB" id="A0A8W8MCA9"/>
<evidence type="ECO:0000256" key="1">
    <source>
        <dbReference type="SAM" id="Phobius"/>
    </source>
</evidence>
<feature type="transmembrane region" description="Helical" evidence="1">
    <location>
        <begin position="81"/>
        <end position="99"/>
    </location>
</feature>
<keyword evidence="2" id="KW-0732">Signal</keyword>
<organism evidence="3 4">
    <name type="scientific">Magallana gigas</name>
    <name type="common">Pacific oyster</name>
    <name type="synonym">Crassostrea gigas</name>
    <dbReference type="NCBI Taxonomy" id="29159"/>
    <lineage>
        <taxon>Eukaryota</taxon>
        <taxon>Metazoa</taxon>
        <taxon>Spiralia</taxon>
        <taxon>Lophotrochozoa</taxon>
        <taxon>Mollusca</taxon>
        <taxon>Bivalvia</taxon>
        <taxon>Autobranchia</taxon>
        <taxon>Pteriomorphia</taxon>
        <taxon>Ostreida</taxon>
        <taxon>Ostreoidea</taxon>
        <taxon>Ostreidae</taxon>
        <taxon>Magallana</taxon>
    </lineage>
</organism>
<name>A0A8W8MCA9_MAGGI</name>
<keyword evidence="4" id="KW-1185">Reference proteome</keyword>
<evidence type="ECO:0000256" key="2">
    <source>
        <dbReference type="SAM" id="SignalP"/>
    </source>
</evidence>
<dbReference type="EnsemblMetazoa" id="G32309.1">
    <property type="protein sequence ID" value="G32309.1:cds"/>
    <property type="gene ID" value="G32309"/>
</dbReference>
<evidence type="ECO:0000313" key="3">
    <source>
        <dbReference type="EnsemblMetazoa" id="G32309.1:cds"/>
    </source>
</evidence>
<feature type="transmembrane region" description="Helical" evidence="1">
    <location>
        <begin position="108"/>
        <end position="129"/>
    </location>
</feature>
<keyword evidence="1" id="KW-0472">Membrane</keyword>
<sequence>MASISMATVVLLLFCLTFALWFIALVTPGWAVFKSDSTENEYQMSIFYLRVCNDGGCEVYPYKLTVNIFFNAFMFETQVETFLAIVASGICCIVLMCNLKNPTSTKAIIVAFIFLFAEIMECIVAIKLIAPSILFAGLSNMSFKTPHSAILAAVGILTGVSGWVMNFVQYNSMRNQVTQSPTYDQTILLNNEPTRGNDAISVNGSKSDQV</sequence>
<protein>
    <submittedName>
        <fullName evidence="3">Uncharacterized protein</fullName>
    </submittedName>
</protein>